<dbReference type="GO" id="GO:0046872">
    <property type="term" value="F:metal ion binding"/>
    <property type="evidence" value="ECO:0007669"/>
    <property type="project" value="UniProtKB-KW"/>
</dbReference>
<dbReference type="GO" id="GO:0016788">
    <property type="term" value="F:hydrolase activity, acting on ester bonds"/>
    <property type="evidence" value="ECO:0007669"/>
    <property type="project" value="InterPro"/>
</dbReference>
<evidence type="ECO:0000313" key="6">
    <source>
        <dbReference type="EMBL" id="HAN29446.1"/>
    </source>
</evidence>
<proteinExistence type="predicted"/>
<dbReference type="STRING" id="1121937.GCA_000423125_01225"/>
<feature type="domain" description="Succinylglutamate desuccinylase/Aspartoacylase catalytic" evidence="5">
    <location>
        <begin position="45"/>
        <end position="193"/>
    </location>
</feature>
<dbReference type="EMBL" id="DMND01000232">
    <property type="protein sequence ID" value="HAN29446.1"/>
    <property type="molecule type" value="Genomic_DNA"/>
</dbReference>
<dbReference type="InterPro" id="IPR055438">
    <property type="entry name" value="AstE_AspA_cat"/>
</dbReference>
<dbReference type="Proteomes" id="UP000259273">
    <property type="component" value="Unassembled WGS sequence"/>
</dbReference>
<keyword evidence="3" id="KW-0378">Hydrolase</keyword>
<keyword evidence="4" id="KW-0862">Zinc</keyword>
<evidence type="ECO:0000259" key="5">
    <source>
        <dbReference type="Pfam" id="PF24827"/>
    </source>
</evidence>
<gene>
    <name evidence="6" type="ORF">DCP75_17320</name>
</gene>
<evidence type="ECO:0000256" key="4">
    <source>
        <dbReference type="ARBA" id="ARBA00022833"/>
    </source>
</evidence>
<reference evidence="6 7" key="1">
    <citation type="journal article" date="2018" name="Nat. Biotechnol.">
        <title>A standardized bacterial taxonomy based on genome phylogeny substantially revises the tree of life.</title>
        <authorList>
            <person name="Parks D.H."/>
            <person name="Chuvochina M."/>
            <person name="Waite D.W."/>
            <person name="Rinke C."/>
            <person name="Skarshewski A."/>
            <person name="Chaumeil P.A."/>
            <person name="Hugenholtz P."/>
        </authorList>
    </citation>
    <scope>NUCLEOTIDE SEQUENCE [LARGE SCALE GENOMIC DNA]</scope>
    <source>
        <strain evidence="6">UBA9158</strain>
    </source>
</reference>
<sequence length="299" mass="32838">MRRVRFLRNPLATEVGASIEDFLQFLGGHASIFLDGVDTSRTRALVTLLHGNEPSGLMALFRWLKSGRQPAVNCVCIVGAVEAASRAPLFTQRMLPGARDLNRCFKPPFDGAEGLLAEEILEILRVHHPEAVVDMHNTSGSGPAFGVCTHLDREHDALVALFTERMIVTRLNLGALMEISEHSYPTVTVEVGGRLDDSAHDLAWSGLCRYFESERVLAGDAPVWDLEVLCDPVRLHLNPGVPLAYGEAPDPVAAVTLRQDLEHFNFAKVGPEEHLGWVHGELRSLLWAQDAGGRCVLSR</sequence>
<comment type="caution">
    <text evidence="6">The sequence shown here is derived from an EMBL/GenBank/DDBJ whole genome shotgun (WGS) entry which is preliminary data.</text>
</comment>
<feature type="non-terminal residue" evidence="6">
    <location>
        <position position="299"/>
    </location>
</feature>
<accession>A0A3C1KTB6</accession>
<dbReference type="AlphaFoldDB" id="A0A3C1KTB6"/>
<evidence type="ECO:0000256" key="3">
    <source>
        <dbReference type="ARBA" id="ARBA00022801"/>
    </source>
</evidence>
<name>A0A3C1KTB6_9GAMM</name>
<dbReference type="Pfam" id="PF24827">
    <property type="entry name" value="AstE_AspA_cat"/>
    <property type="match status" value="1"/>
</dbReference>
<comment type="cofactor">
    <cofactor evidence="1">
        <name>Zn(2+)</name>
        <dbReference type="ChEBI" id="CHEBI:29105"/>
    </cofactor>
</comment>
<evidence type="ECO:0000256" key="2">
    <source>
        <dbReference type="ARBA" id="ARBA00022723"/>
    </source>
</evidence>
<dbReference type="Gene3D" id="3.40.630.10">
    <property type="entry name" value="Zn peptidases"/>
    <property type="match status" value="1"/>
</dbReference>
<evidence type="ECO:0000313" key="7">
    <source>
        <dbReference type="Proteomes" id="UP000259273"/>
    </source>
</evidence>
<keyword evidence="2" id="KW-0479">Metal-binding</keyword>
<organism evidence="6 7">
    <name type="scientific">Haliea salexigens</name>
    <dbReference type="NCBI Taxonomy" id="287487"/>
    <lineage>
        <taxon>Bacteria</taxon>
        <taxon>Pseudomonadati</taxon>
        <taxon>Pseudomonadota</taxon>
        <taxon>Gammaproteobacteria</taxon>
        <taxon>Cellvibrionales</taxon>
        <taxon>Halieaceae</taxon>
        <taxon>Haliea</taxon>
    </lineage>
</organism>
<evidence type="ECO:0000256" key="1">
    <source>
        <dbReference type="ARBA" id="ARBA00001947"/>
    </source>
</evidence>
<protein>
    <submittedName>
        <fullName evidence="6">Succinylglutamate desuccinylase</fullName>
    </submittedName>
</protein>
<dbReference type="SUPFAM" id="SSF53187">
    <property type="entry name" value="Zn-dependent exopeptidases"/>
    <property type="match status" value="1"/>
</dbReference>